<accession>A0ABD3EAZ6</accession>
<evidence type="ECO:0000313" key="3">
    <source>
        <dbReference type="Proteomes" id="UP001632038"/>
    </source>
</evidence>
<sequence>MGPILTEILKRPANWDIRGSSSNSSDEDEWDILPDKASDGDWGEEEQKKDANTRFQKVVTLRDVKDRMEFPVGFAEYVAFPQGKRRATLRFYATGDKLTYGVRVWRRSDERIVVRRHSNVKFIARFGIQTEDVMAIYPTDKPNMLRVEFISKSAPQAKRQRWTSTRIGWLMLPRRHLTARMRMLDHY</sequence>
<dbReference type="AlphaFoldDB" id="A0ABD3EAZ6"/>
<name>A0ABD3EAZ6_9LAMI</name>
<organism evidence="2 3">
    <name type="scientific">Castilleja foliolosa</name>
    <dbReference type="NCBI Taxonomy" id="1961234"/>
    <lineage>
        <taxon>Eukaryota</taxon>
        <taxon>Viridiplantae</taxon>
        <taxon>Streptophyta</taxon>
        <taxon>Embryophyta</taxon>
        <taxon>Tracheophyta</taxon>
        <taxon>Spermatophyta</taxon>
        <taxon>Magnoliopsida</taxon>
        <taxon>eudicotyledons</taxon>
        <taxon>Gunneridae</taxon>
        <taxon>Pentapetalae</taxon>
        <taxon>asterids</taxon>
        <taxon>lamiids</taxon>
        <taxon>Lamiales</taxon>
        <taxon>Orobanchaceae</taxon>
        <taxon>Pedicularideae</taxon>
        <taxon>Castillejinae</taxon>
        <taxon>Castilleja</taxon>
    </lineage>
</organism>
<proteinExistence type="predicted"/>
<protein>
    <submittedName>
        <fullName evidence="2">Uncharacterized protein</fullName>
    </submittedName>
</protein>
<evidence type="ECO:0000256" key="1">
    <source>
        <dbReference type="SAM" id="MobiDB-lite"/>
    </source>
</evidence>
<keyword evidence="3" id="KW-1185">Reference proteome</keyword>
<gene>
    <name evidence="2" type="ORF">CASFOL_004449</name>
</gene>
<evidence type="ECO:0000313" key="2">
    <source>
        <dbReference type="EMBL" id="KAL3651447.1"/>
    </source>
</evidence>
<comment type="caution">
    <text evidence="2">The sequence shown here is derived from an EMBL/GenBank/DDBJ whole genome shotgun (WGS) entry which is preliminary data.</text>
</comment>
<dbReference type="Proteomes" id="UP001632038">
    <property type="component" value="Unassembled WGS sequence"/>
</dbReference>
<reference evidence="3" key="1">
    <citation type="journal article" date="2024" name="IScience">
        <title>Strigolactones Initiate the Formation of Haustorium-like Structures in Castilleja.</title>
        <authorList>
            <person name="Buerger M."/>
            <person name="Peterson D."/>
            <person name="Chory J."/>
        </authorList>
    </citation>
    <scope>NUCLEOTIDE SEQUENCE [LARGE SCALE GENOMIC DNA]</scope>
</reference>
<feature type="compositionally biased region" description="Basic and acidic residues" evidence="1">
    <location>
        <begin position="33"/>
        <end position="49"/>
    </location>
</feature>
<feature type="region of interest" description="Disordered" evidence="1">
    <location>
        <begin position="16"/>
        <end position="49"/>
    </location>
</feature>
<dbReference type="EMBL" id="JAVIJP010000006">
    <property type="protein sequence ID" value="KAL3651447.1"/>
    <property type="molecule type" value="Genomic_DNA"/>
</dbReference>